<comment type="caution">
    <text evidence="3">The sequence shown here is derived from an EMBL/GenBank/DDBJ whole genome shotgun (WGS) entry which is preliminary data.</text>
</comment>
<gene>
    <name evidence="3" type="ORF">TeGR_g1108</name>
</gene>
<keyword evidence="4" id="KW-1185">Reference proteome</keyword>
<feature type="region of interest" description="Disordered" evidence="2">
    <location>
        <begin position="438"/>
        <end position="469"/>
    </location>
</feature>
<dbReference type="PANTHER" id="PTHR24014:SF4">
    <property type="entry name" value="2-OXOGLUTARATE AND IRON-DEPENDENT OXYGENASE DOMAIN-CONTAINING PROTEIN 2"/>
    <property type="match status" value="1"/>
</dbReference>
<dbReference type="Proteomes" id="UP001165060">
    <property type="component" value="Unassembled WGS sequence"/>
</dbReference>
<dbReference type="Pfam" id="PF25238">
    <property type="entry name" value="OGFOD2-like"/>
    <property type="match status" value="1"/>
</dbReference>
<reference evidence="3 4" key="1">
    <citation type="journal article" date="2023" name="Commun. Biol.">
        <title>Genome analysis of Parmales, the sister group of diatoms, reveals the evolutionary specialization of diatoms from phago-mixotrophs to photoautotrophs.</title>
        <authorList>
            <person name="Ban H."/>
            <person name="Sato S."/>
            <person name="Yoshikawa S."/>
            <person name="Yamada K."/>
            <person name="Nakamura Y."/>
            <person name="Ichinomiya M."/>
            <person name="Sato N."/>
            <person name="Blanc-Mathieu R."/>
            <person name="Endo H."/>
            <person name="Kuwata A."/>
            <person name="Ogata H."/>
        </authorList>
    </citation>
    <scope>NUCLEOTIDE SEQUENCE [LARGE SCALE GENOMIC DNA]</scope>
</reference>
<sequence length="469" mass="49598">MVPSSASTSSASKALSPTSHALSLSLSSSLPSPGSIAHAHSIFSPSPGLVSLVLDLPARSPYSFQRYPISIGGPGVGNDLDASFGGPPRRPVQVRFDNALVSVADLDGQQCVDDTGAVLGARFWELLPGSPTVPQIVAALVEIMCAPPDPAGAAAFEAGVAFTRAKHDAVADFRKLHPGNPLLEPAAAVDPDSLAPELAAFLSSPSPPPSIPPFITSPSPGVYRFPLFPPSLCASLLSTVDAYEATDLPKRRPNTMNNHGLVLTEIGLLPYATSLLRTVIGPLARVLFEGEAFADSLDCHHTFSVEYRAEELGNGDRNLDMHHDSSEVTLNVCLGREGFLASGLRFCGEFGAADHRRSRGTVAHEVGTAVMHLGRQRHGADDIAGGERVNLIAWARSSSFRAAAAFGHMAPDGYPKEREGGEVDQACLSRANDADYEEKVKRGDRAQAQAEKKRRFVPFDAPGGKSCNR</sequence>
<evidence type="ECO:0000256" key="2">
    <source>
        <dbReference type="SAM" id="MobiDB-lite"/>
    </source>
</evidence>
<evidence type="ECO:0000313" key="4">
    <source>
        <dbReference type="Proteomes" id="UP001165060"/>
    </source>
</evidence>
<evidence type="ECO:0008006" key="5">
    <source>
        <dbReference type="Google" id="ProtNLM"/>
    </source>
</evidence>
<keyword evidence="1" id="KW-0847">Vitamin C</keyword>
<protein>
    <recommendedName>
        <fullName evidence="5">Fe2OG dioxygenase domain-containing protein</fullName>
    </recommendedName>
</protein>
<dbReference type="EMBL" id="BRYB01002200">
    <property type="protein sequence ID" value="GMI41101.1"/>
    <property type="molecule type" value="Genomic_DNA"/>
</dbReference>
<accession>A0ABQ6N528</accession>
<evidence type="ECO:0000313" key="3">
    <source>
        <dbReference type="EMBL" id="GMI41101.1"/>
    </source>
</evidence>
<dbReference type="PANTHER" id="PTHR24014">
    <property type="entry name" value="2-OXOGLUTARATE AND IRON-DEPENDENT OXYGENASE DOMAIN-CONTAINING PROTEIN 2"/>
    <property type="match status" value="1"/>
</dbReference>
<proteinExistence type="predicted"/>
<evidence type="ECO:0000256" key="1">
    <source>
        <dbReference type="ARBA" id="ARBA00022896"/>
    </source>
</evidence>
<organism evidence="3 4">
    <name type="scientific">Tetraparma gracilis</name>
    <dbReference type="NCBI Taxonomy" id="2962635"/>
    <lineage>
        <taxon>Eukaryota</taxon>
        <taxon>Sar</taxon>
        <taxon>Stramenopiles</taxon>
        <taxon>Ochrophyta</taxon>
        <taxon>Bolidophyceae</taxon>
        <taxon>Parmales</taxon>
        <taxon>Triparmaceae</taxon>
        <taxon>Tetraparma</taxon>
    </lineage>
</organism>
<name>A0ABQ6N528_9STRA</name>